<dbReference type="eggNOG" id="ENOG5030KRH">
    <property type="taxonomic scope" value="Bacteria"/>
</dbReference>
<dbReference type="EMBL" id="AVBG01000011">
    <property type="protein sequence ID" value="KGP90641.1"/>
    <property type="molecule type" value="Genomic_DNA"/>
</dbReference>
<evidence type="ECO:0000313" key="2">
    <source>
        <dbReference type="Proteomes" id="UP000030153"/>
    </source>
</evidence>
<keyword evidence="2" id="KW-1185">Reference proteome</keyword>
<dbReference type="RefSeq" id="WP_052115090.1">
    <property type="nucleotide sequence ID" value="NZ_AVBG01000011.1"/>
</dbReference>
<dbReference type="AlphaFoldDB" id="A0A0A2UVU8"/>
<dbReference type="InterPro" id="IPR021247">
    <property type="entry name" value="DUF2785"/>
</dbReference>
<sequence length="272" mass="32228">MKIKERFKQVTMKEWPTEKGDEWITWMLEHIGDVDPELRDGCIYPAFGELIHKDRLQNHQKNRILESCMSRSHLFYRLGEHEGDGVFTRSFSALVIAEIVKHEQGWERGQYERVLNSCVEYLDKEQDVRGYVENKGWAHSIAHGADLLVALVEHSQFRKDDATLFLQAIRGAFWKEDVFTDDEEERLSFVIEALLKRDVAISTVTKWVKETFLSLESLWNDAPFSISAFRIRTNVLHFMKALFFRVDMPDLQRTIKQYLEEWHKRVYQNLEN</sequence>
<organism evidence="1 2">
    <name type="scientific">Pontibacillus chungwhensis BH030062</name>
    <dbReference type="NCBI Taxonomy" id="1385513"/>
    <lineage>
        <taxon>Bacteria</taxon>
        <taxon>Bacillati</taxon>
        <taxon>Bacillota</taxon>
        <taxon>Bacilli</taxon>
        <taxon>Bacillales</taxon>
        <taxon>Bacillaceae</taxon>
        <taxon>Pontibacillus</taxon>
    </lineage>
</organism>
<dbReference type="OrthoDB" id="7619731at2"/>
<gene>
    <name evidence="1" type="ORF">N780_04495</name>
</gene>
<dbReference type="STRING" id="1385513.N780_04495"/>
<protein>
    <recommendedName>
        <fullName evidence="3">DUF2785 domain-containing protein</fullName>
    </recommendedName>
</protein>
<reference evidence="1 2" key="1">
    <citation type="submission" date="2013-08" db="EMBL/GenBank/DDBJ databases">
        <title>Genome of Pontibacillus chungwhensis.</title>
        <authorList>
            <person name="Wang Q."/>
            <person name="Wang G."/>
        </authorList>
    </citation>
    <scope>NUCLEOTIDE SEQUENCE [LARGE SCALE GENOMIC DNA]</scope>
    <source>
        <strain evidence="1 2">BH030062</strain>
    </source>
</reference>
<accession>A0A0A2UVU8</accession>
<proteinExistence type="predicted"/>
<comment type="caution">
    <text evidence="1">The sequence shown here is derived from an EMBL/GenBank/DDBJ whole genome shotgun (WGS) entry which is preliminary data.</text>
</comment>
<dbReference type="Proteomes" id="UP000030153">
    <property type="component" value="Unassembled WGS sequence"/>
</dbReference>
<dbReference type="Pfam" id="PF10978">
    <property type="entry name" value="DUF2785"/>
    <property type="match status" value="1"/>
</dbReference>
<evidence type="ECO:0000313" key="1">
    <source>
        <dbReference type="EMBL" id="KGP90641.1"/>
    </source>
</evidence>
<name>A0A0A2UVU8_9BACI</name>
<evidence type="ECO:0008006" key="3">
    <source>
        <dbReference type="Google" id="ProtNLM"/>
    </source>
</evidence>